<feature type="non-terminal residue" evidence="1">
    <location>
        <position position="1"/>
    </location>
</feature>
<evidence type="ECO:0000313" key="1">
    <source>
        <dbReference type="EMBL" id="SPP78916.1"/>
    </source>
</evidence>
<reference evidence="2" key="1">
    <citation type="submission" date="2018-01" db="EMBL/GenBank/DDBJ databases">
        <authorList>
            <person name="Alioto T."/>
            <person name="Alioto T."/>
        </authorList>
    </citation>
    <scope>NUCLEOTIDE SEQUENCE [LARGE SCALE GENOMIC DNA]</scope>
</reference>
<name>A0A3B0JZX0_DROGU</name>
<proteinExistence type="predicted"/>
<gene>
    <name evidence="1" type="ORF">DGUA_6G011672</name>
</gene>
<accession>A0A3B0JZX0</accession>
<dbReference type="EMBL" id="OUUW01000004">
    <property type="protein sequence ID" value="SPP78916.1"/>
    <property type="molecule type" value="Genomic_DNA"/>
</dbReference>
<organism evidence="1 2">
    <name type="scientific">Drosophila guanche</name>
    <name type="common">Fruit fly</name>
    <dbReference type="NCBI Taxonomy" id="7266"/>
    <lineage>
        <taxon>Eukaryota</taxon>
        <taxon>Metazoa</taxon>
        <taxon>Ecdysozoa</taxon>
        <taxon>Arthropoda</taxon>
        <taxon>Hexapoda</taxon>
        <taxon>Insecta</taxon>
        <taxon>Pterygota</taxon>
        <taxon>Neoptera</taxon>
        <taxon>Endopterygota</taxon>
        <taxon>Diptera</taxon>
        <taxon>Brachycera</taxon>
        <taxon>Muscomorpha</taxon>
        <taxon>Ephydroidea</taxon>
        <taxon>Drosophilidae</taxon>
        <taxon>Drosophila</taxon>
        <taxon>Sophophora</taxon>
    </lineage>
</organism>
<evidence type="ECO:0000313" key="2">
    <source>
        <dbReference type="Proteomes" id="UP000268350"/>
    </source>
</evidence>
<dbReference type="Proteomes" id="UP000268350">
    <property type="component" value="Unassembled WGS sequence"/>
</dbReference>
<feature type="non-terminal residue" evidence="1">
    <location>
        <position position="307"/>
    </location>
</feature>
<dbReference type="AlphaFoldDB" id="A0A3B0JZX0"/>
<keyword evidence="2" id="KW-1185">Reference proteome</keyword>
<protein>
    <submittedName>
        <fullName evidence="1">Uncharacterized protein</fullName>
    </submittedName>
</protein>
<sequence length="307" mass="35286">VIFVLFSNGYSEGFETVQSIGIQPPHTTQLSIEFNEFLNSLSVDGGIEIERRKLAVGLKWLMRLPRLLTVRNFCCGDYDNIAQAMFFRLILPENAVEITTKNNWSAYLCGQERETDENKLELWDEKNENIICISVQIYQDLLFHCYFPFTLSNANNRILGVCVCYEIRDQNGQTKNSQLTFKPLQNLFSCHAKCLHNTKQVPKFASHSHTATPSRVHIHMYICCYLHDPLWGGIGSLSRSTLSSRRVRKQKAMPLCLALVNTQAYQRPQPEFLSLLRFYDLRYSLSTQYSLPPTHTCVQKSPLDCGQ</sequence>